<name>A0A4Y1ZK87_ARAVE</name>
<sequence length="104" mass="12101">MVSFDDVWRPIAYPRRSRYHCPSGIVLDLKRLIRKEYLVPLLWCPTAMFTGPMQPRSDVHWGQRHTKNRSSCEQSSFMQSARHSLAGYGPSCSSTELRRQLSRC</sequence>
<keyword evidence="2" id="KW-1185">Reference proteome</keyword>
<protein>
    <submittedName>
        <fullName evidence="1">Uncharacterized protein</fullName>
    </submittedName>
</protein>
<evidence type="ECO:0000313" key="2">
    <source>
        <dbReference type="Proteomes" id="UP000499080"/>
    </source>
</evidence>
<reference evidence="1 2" key="1">
    <citation type="journal article" date="2019" name="Sci. Rep.">
        <title>Orb-weaving spider Araneus ventricosus genome elucidates the spidroin gene catalogue.</title>
        <authorList>
            <person name="Kono N."/>
            <person name="Nakamura H."/>
            <person name="Ohtoshi R."/>
            <person name="Moran D.A.P."/>
            <person name="Shinohara A."/>
            <person name="Yoshida Y."/>
            <person name="Fujiwara M."/>
            <person name="Mori M."/>
            <person name="Tomita M."/>
            <person name="Arakawa K."/>
        </authorList>
    </citation>
    <scope>NUCLEOTIDE SEQUENCE [LARGE SCALE GENOMIC DNA]</scope>
</reference>
<evidence type="ECO:0000313" key="1">
    <source>
        <dbReference type="EMBL" id="GBL54311.1"/>
    </source>
</evidence>
<dbReference type="EMBL" id="BGPR01075247">
    <property type="protein sequence ID" value="GBL54311.1"/>
    <property type="molecule type" value="Genomic_DNA"/>
</dbReference>
<accession>A0A4Y1ZK87</accession>
<dbReference type="Proteomes" id="UP000499080">
    <property type="component" value="Unassembled WGS sequence"/>
</dbReference>
<comment type="caution">
    <text evidence="1">The sequence shown here is derived from an EMBL/GenBank/DDBJ whole genome shotgun (WGS) entry which is preliminary data.</text>
</comment>
<gene>
    <name evidence="1" type="ORF">AVEN_166526_1</name>
</gene>
<proteinExistence type="predicted"/>
<dbReference type="AlphaFoldDB" id="A0A4Y1ZK87"/>
<organism evidence="1 2">
    <name type="scientific">Araneus ventricosus</name>
    <name type="common">Orbweaver spider</name>
    <name type="synonym">Epeira ventricosa</name>
    <dbReference type="NCBI Taxonomy" id="182803"/>
    <lineage>
        <taxon>Eukaryota</taxon>
        <taxon>Metazoa</taxon>
        <taxon>Ecdysozoa</taxon>
        <taxon>Arthropoda</taxon>
        <taxon>Chelicerata</taxon>
        <taxon>Arachnida</taxon>
        <taxon>Araneae</taxon>
        <taxon>Araneomorphae</taxon>
        <taxon>Entelegynae</taxon>
        <taxon>Araneoidea</taxon>
        <taxon>Araneidae</taxon>
        <taxon>Araneus</taxon>
    </lineage>
</organism>